<sequence>SQESYINDNSESPQDLVKKVLVNKNISEQDKNNLEKVKSDDAYLMTTVLSQEFPIRNQIEDHDEKPPITENQKLVVEIDEPIKENKDIKAQSERIANDLDPQESCGLTMNNCQSTSFKENYIDKDPDLRANKTLGPFSELKMDEFLRVKKVNNSFSEFQPLDESYDETSRYKRAQTNHTTRSKALQDNFIPKKPRVVKSSQKIENFNVSSEESNNKCISSEESKSLEISNDKTKGFNLNKLYSEARKMLDPRKQRKQKVTLVNEVYERDTFAEDTDTS</sequence>
<protein>
    <submittedName>
        <fullName evidence="1">7485_t:CDS:1</fullName>
    </submittedName>
</protein>
<gene>
    <name evidence="1" type="ORF">RFULGI_LOCUS11520</name>
</gene>
<dbReference type="AlphaFoldDB" id="A0A9N9I5Z5"/>
<reference evidence="1" key="1">
    <citation type="submission" date="2021-06" db="EMBL/GenBank/DDBJ databases">
        <authorList>
            <person name="Kallberg Y."/>
            <person name="Tangrot J."/>
            <person name="Rosling A."/>
        </authorList>
    </citation>
    <scope>NUCLEOTIDE SEQUENCE</scope>
    <source>
        <strain evidence="1">IN212</strain>
    </source>
</reference>
<accession>A0A9N9I5Z5</accession>
<evidence type="ECO:0000313" key="1">
    <source>
        <dbReference type="EMBL" id="CAG8721965.1"/>
    </source>
</evidence>
<dbReference type="EMBL" id="CAJVPZ010025304">
    <property type="protein sequence ID" value="CAG8721965.1"/>
    <property type="molecule type" value="Genomic_DNA"/>
</dbReference>
<feature type="non-terminal residue" evidence="1">
    <location>
        <position position="278"/>
    </location>
</feature>
<proteinExistence type="predicted"/>
<evidence type="ECO:0000313" key="2">
    <source>
        <dbReference type="Proteomes" id="UP000789396"/>
    </source>
</evidence>
<feature type="non-terminal residue" evidence="1">
    <location>
        <position position="1"/>
    </location>
</feature>
<organism evidence="1 2">
    <name type="scientific">Racocetra fulgida</name>
    <dbReference type="NCBI Taxonomy" id="60492"/>
    <lineage>
        <taxon>Eukaryota</taxon>
        <taxon>Fungi</taxon>
        <taxon>Fungi incertae sedis</taxon>
        <taxon>Mucoromycota</taxon>
        <taxon>Glomeromycotina</taxon>
        <taxon>Glomeromycetes</taxon>
        <taxon>Diversisporales</taxon>
        <taxon>Gigasporaceae</taxon>
        <taxon>Racocetra</taxon>
    </lineage>
</organism>
<dbReference type="Proteomes" id="UP000789396">
    <property type="component" value="Unassembled WGS sequence"/>
</dbReference>
<comment type="caution">
    <text evidence="1">The sequence shown here is derived from an EMBL/GenBank/DDBJ whole genome shotgun (WGS) entry which is preliminary data.</text>
</comment>
<name>A0A9N9I5Z5_9GLOM</name>
<keyword evidence="2" id="KW-1185">Reference proteome</keyword>